<protein>
    <recommendedName>
        <fullName evidence="14">Tyrosine-protein kinase Wsck</fullName>
    </recommendedName>
</protein>
<evidence type="ECO:0000256" key="5">
    <source>
        <dbReference type="ARBA" id="ARBA00023136"/>
    </source>
</evidence>
<dbReference type="GO" id="GO:0007169">
    <property type="term" value="P:cell surface receptor protein tyrosine kinase signaling pathway"/>
    <property type="evidence" value="ECO:0007669"/>
    <property type="project" value="TreeGrafter"/>
</dbReference>
<evidence type="ECO:0000256" key="3">
    <source>
        <dbReference type="ARBA" id="ARBA00022729"/>
    </source>
</evidence>
<evidence type="ECO:0000259" key="9">
    <source>
        <dbReference type="PROSITE" id="PS50011"/>
    </source>
</evidence>
<dbReference type="Gene3D" id="2.60.40.10">
    <property type="entry name" value="Immunoglobulins"/>
    <property type="match status" value="1"/>
</dbReference>
<dbReference type="GO" id="GO:0004714">
    <property type="term" value="F:transmembrane receptor protein tyrosine kinase activity"/>
    <property type="evidence" value="ECO:0007669"/>
    <property type="project" value="TreeGrafter"/>
</dbReference>
<dbReference type="PANTHER" id="PTHR24416">
    <property type="entry name" value="TYROSINE-PROTEIN KINASE RECEPTOR"/>
    <property type="match status" value="1"/>
</dbReference>
<keyword evidence="13" id="KW-1185">Reference proteome</keyword>
<dbReference type="InterPro" id="IPR057598">
    <property type="entry name" value="Fn3_PTPRU"/>
</dbReference>
<dbReference type="EMBL" id="JAWQEG010000908">
    <property type="protein sequence ID" value="KAK3884161.1"/>
    <property type="molecule type" value="Genomic_DNA"/>
</dbReference>
<dbReference type="InterPro" id="IPR011009">
    <property type="entry name" value="Kinase-like_dom_sf"/>
</dbReference>
<dbReference type="InterPro" id="IPR000719">
    <property type="entry name" value="Prot_kinase_dom"/>
</dbReference>
<feature type="domain" description="Protein kinase" evidence="9">
    <location>
        <begin position="508"/>
        <end position="796"/>
    </location>
</feature>
<feature type="domain" description="WSC" evidence="11">
    <location>
        <begin position="70"/>
        <end position="159"/>
    </location>
</feature>
<evidence type="ECO:0000313" key="13">
    <source>
        <dbReference type="Proteomes" id="UP001286313"/>
    </source>
</evidence>
<dbReference type="InterPro" id="IPR002889">
    <property type="entry name" value="WSC_carb-bd"/>
</dbReference>
<feature type="region of interest" description="Disordered" evidence="7">
    <location>
        <begin position="1"/>
        <end position="30"/>
    </location>
</feature>
<dbReference type="Gene3D" id="1.10.510.10">
    <property type="entry name" value="Transferase(Phosphotransferase) domain 1"/>
    <property type="match status" value="1"/>
</dbReference>
<keyword evidence="4 8" id="KW-1133">Transmembrane helix</keyword>
<keyword evidence="5 8" id="KW-0472">Membrane</keyword>
<dbReference type="PANTHER" id="PTHR24416:SF611">
    <property type="entry name" value="TYROSINE-PROTEIN KINASE TRANSMEMBRANE RECEPTOR ROR"/>
    <property type="match status" value="1"/>
</dbReference>
<dbReference type="CDD" id="cd00063">
    <property type="entry name" value="FN3"/>
    <property type="match status" value="1"/>
</dbReference>
<evidence type="ECO:0000256" key="7">
    <source>
        <dbReference type="SAM" id="MobiDB-lite"/>
    </source>
</evidence>
<keyword evidence="6" id="KW-0325">Glycoprotein</keyword>
<feature type="transmembrane region" description="Helical" evidence="8">
    <location>
        <begin position="420"/>
        <end position="445"/>
    </location>
</feature>
<dbReference type="SMART" id="SM00060">
    <property type="entry name" value="FN3"/>
    <property type="match status" value="2"/>
</dbReference>
<sequence>MCGWRRDRQTEEGRKVRIEKNEKSVEPSLDDTRHLQQLKHNEEEMEGSRGAWSLVALLLWIRPDNVLLQDTHPLGCFNFTNMSGFMYRAVKPVSGTSVTACLDECQSKLMRYAGLANGNECFCNDTLSGTLSDSCTKMCSTDPSQFCGGEGVISVYPTGHGILGAPVSLTQINSQPDSLHITWEPPAEGLSEILEYQVTAIPVYTYSTTDYPRPLTWQFSGNSRKALLTGIQPGTKYNVSVKAMSAKGLGYAQTSEMWTKVGKPEIPATPQLISRTPTTITVQLQSVPPTNGPVTAYQVVVIDETVTVELQPELLDTYAAAQMQELPYYITAQFLPDNFMSTFTVGNGKQYGRYHNAPLKEGIDYHIILGVLSTLNETKSSYSPSVHEQHESSVLDYNTFPRDNVVETQTSIQLAKNRKVILGLSIAIGVFGFLLIVSIVVYIGMRVVVKKYRRSSENQELAIHAQQPNQDTENGYAVGGHFVDEDTPPTDHYRRLKEKMWIIPHQGLNIVGDIGTGKFGDVRKGVVMDKGNQRSVLVQRIEDDTLGGSRKTQMLREFDAHIRIGSHLNVVSIVGLMEEFNVISLAFEYETATLKNHLVESRAVQHYPVYAEKNRRFSTLSESQEPLVGSNVTPLQAIDILVGVTRGMAHLASHGVTHGQLCARNVVIVDGTRPKVTGFGLIHYHNDLYVPEYKRWHAVETLRSKLSSPKSDAWSFGCLMWEVSTLGGTPYADVRTEEVAGRVMRGLRLPQPQYVGDELYQLMLNCWQHDPDERPSFIDLETDLQQLVCDDVSPYLLFSLYPSFQYEQYTPHLEFVE</sequence>
<dbReference type="PROSITE" id="PS50853">
    <property type="entry name" value="FN3"/>
    <property type="match status" value="1"/>
</dbReference>
<dbReference type="PROSITE" id="PS51212">
    <property type="entry name" value="WSC"/>
    <property type="match status" value="1"/>
</dbReference>
<gene>
    <name evidence="12" type="ORF">Pcinc_011562</name>
</gene>
<comment type="subcellular location">
    <subcellularLocation>
        <location evidence="1">Membrane</location>
        <topology evidence="1">Single-pass type I membrane protein</topology>
    </subcellularLocation>
</comment>
<dbReference type="Pfam" id="PF00041">
    <property type="entry name" value="fn3"/>
    <property type="match status" value="1"/>
</dbReference>
<dbReference type="InterPro" id="IPR001245">
    <property type="entry name" value="Ser-Thr/Tyr_kinase_cat_dom"/>
</dbReference>
<dbReference type="Proteomes" id="UP001286313">
    <property type="component" value="Unassembled WGS sequence"/>
</dbReference>
<dbReference type="Pfam" id="PF23144">
    <property type="entry name" value="Fn3_PTPRU"/>
    <property type="match status" value="1"/>
</dbReference>
<dbReference type="SMART" id="SM00321">
    <property type="entry name" value="WSC"/>
    <property type="match status" value="1"/>
</dbReference>
<evidence type="ECO:0000256" key="1">
    <source>
        <dbReference type="ARBA" id="ARBA00004479"/>
    </source>
</evidence>
<dbReference type="Pfam" id="PF07714">
    <property type="entry name" value="PK_Tyr_Ser-Thr"/>
    <property type="match status" value="1"/>
</dbReference>
<keyword evidence="2 8" id="KW-0812">Transmembrane</keyword>
<comment type="caution">
    <text evidence="12">The sequence shown here is derived from an EMBL/GenBank/DDBJ whole genome shotgun (WGS) entry which is preliminary data.</text>
</comment>
<dbReference type="InterPro" id="IPR050122">
    <property type="entry name" value="RTK"/>
</dbReference>
<evidence type="ECO:0000256" key="6">
    <source>
        <dbReference type="ARBA" id="ARBA00023180"/>
    </source>
</evidence>
<evidence type="ECO:0000256" key="8">
    <source>
        <dbReference type="SAM" id="Phobius"/>
    </source>
</evidence>
<evidence type="ECO:0008006" key="14">
    <source>
        <dbReference type="Google" id="ProtNLM"/>
    </source>
</evidence>
<dbReference type="AlphaFoldDB" id="A0AAE1G2V7"/>
<dbReference type="GO" id="GO:0005524">
    <property type="term" value="F:ATP binding"/>
    <property type="evidence" value="ECO:0007669"/>
    <property type="project" value="InterPro"/>
</dbReference>
<dbReference type="InterPro" id="IPR003961">
    <property type="entry name" value="FN3_dom"/>
</dbReference>
<evidence type="ECO:0000259" key="11">
    <source>
        <dbReference type="PROSITE" id="PS51212"/>
    </source>
</evidence>
<dbReference type="GO" id="GO:0005886">
    <property type="term" value="C:plasma membrane"/>
    <property type="evidence" value="ECO:0007669"/>
    <property type="project" value="TreeGrafter"/>
</dbReference>
<keyword evidence="3" id="KW-0732">Signal</keyword>
<name>A0AAE1G2V7_PETCI</name>
<dbReference type="SUPFAM" id="SSF56112">
    <property type="entry name" value="Protein kinase-like (PK-like)"/>
    <property type="match status" value="1"/>
</dbReference>
<dbReference type="Pfam" id="PF01822">
    <property type="entry name" value="WSC"/>
    <property type="match status" value="1"/>
</dbReference>
<evidence type="ECO:0000256" key="2">
    <source>
        <dbReference type="ARBA" id="ARBA00022692"/>
    </source>
</evidence>
<dbReference type="InterPro" id="IPR036116">
    <property type="entry name" value="FN3_sf"/>
</dbReference>
<evidence type="ECO:0000259" key="10">
    <source>
        <dbReference type="PROSITE" id="PS50853"/>
    </source>
</evidence>
<dbReference type="SUPFAM" id="SSF49265">
    <property type="entry name" value="Fibronectin type III"/>
    <property type="match status" value="1"/>
</dbReference>
<evidence type="ECO:0000313" key="12">
    <source>
        <dbReference type="EMBL" id="KAK3884161.1"/>
    </source>
</evidence>
<dbReference type="PROSITE" id="PS50011">
    <property type="entry name" value="PROTEIN_KINASE_DOM"/>
    <property type="match status" value="1"/>
</dbReference>
<proteinExistence type="predicted"/>
<dbReference type="GO" id="GO:0043235">
    <property type="term" value="C:receptor complex"/>
    <property type="evidence" value="ECO:0007669"/>
    <property type="project" value="TreeGrafter"/>
</dbReference>
<reference evidence="12" key="1">
    <citation type="submission" date="2023-10" db="EMBL/GenBank/DDBJ databases">
        <title>Genome assemblies of two species of porcelain crab, Petrolisthes cinctipes and Petrolisthes manimaculis (Anomura: Porcellanidae).</title>
        <authorList>
            <person name="Angst P."/>
        </authorList>
    </citation>
    <scope>NUCLEOTIDE SEQUENCE</scope>
    <source>
        <strain evidence="12">PB745_01</strain>
        <tissue evidence="12">Gill</tissue>
    </source>
</reference>
<dbReference type="Gene3D" id="3.30.200.20">
    <property type="entry name" value="Phosphorylase Kinase, domain 1"/>
    <property type="match status" value="1"/>
</dbReference>
<dbReference type="PRINTS" id="PR00109">
    <property type="entry name" value="TYRKINASE"/>
</dbReference>
<feature type="domain" description="Fibronectin type-III" evidence="10">
    <location>
        <begin position="165"/>
        <end position="264"/>
    </location>
</feature>
<evidence type="ECO:0000256" key="4">
    <source>
        <dbReference type="ARBA" id="ARBA00022989"/>
    </source>
</evidence>
<dbReference type="InterPro" id="IPR013783">
    <property type="entry name" value="Ig-like_fold"/>
</dbReference>
<organism evidence="12 13">
    <name type="scientific">Petrolisthes cinctipes</name>
    <name type="common">Flat porcelain crab</name>
    <dbReference type="NCBI Taxonomy" id="88211"/>
    <lineage>
        <taxon>Eukaryota</taxon>
        <taxon>Metazoa</taxon>
        <taxon>Ecdysozoa</taxon>
        <taxon>Arthropoda</taxon>
        <taxon>Crustacea</taxon>
        <taxon>Multicrustacea</taxon>
        <taxon>Malacostraca</taxon>
        <taxon>Eumalacostraca</taxon>
        <taxon>Eucarida</taxon>
        <taxon>Decapoda</taxon>
        <taxon>Pleocyemata</taxon>
        <taxon>Anomura</taxon>
        <taxon>Galatheoidea</taxon>
        <taxon>Porcellanidae</taxon>
        <taxon>Petrolisthes</taxon>
    </lineage>
</organism>
<accession>A0AAE1G2V7</accession>